<dbReference type="SUPFAM" id="SSF55073">
    <property type="entry name" value="Nucleotide cyclase"/>
    <property type="match status" value="1"/>
</dbReference>
<evidence type="ECO:0000313" key="3">
    <source>
        <dbReference type="EMBL" id="MPR26077.1"/>
    </source>
</evidence>
<evidence type="ECO:0000259" key="2">
    <source>
        <dbReference type="PROSITE" id="PS50883"/>
    </source>
</evidence>
<dbReference type="OrthoDB" id="23692at2"/>
<dbReference type="SUPFAM" id="SSF141868">
    <property type="entry name" value="EAL domain-like"/>
    <property type="match status" value="1"/>
</dbReference>
<comment type="caution">
    <text evidence="3">The sequence shown here is derived from an EMBL/GenBank/DDBJ whole genome shotgun (WGS) entry which is preliminary data.</text>
</comment>
<evidence type="ECO:0000256" key="1">
    <source>
        <dbReference type="SAM" id="MobiDB-lite"/>
    </source>
</evidence>
<keyword evidence="4" id="KW-1185">Reference proteome</keyword>
<dbReference type="PROSITE" id="PS50883">
    <property type="entry name" value="EAL"/>
    <property type="match status" value="1"/>
</dbReference>
<dbReference type="GO" id="GO:0071111">
    <property type="term" value="F:cyclic-guanylate-specific phosphodiesterase activity"/>
    <property type="evidence" value="ECO:0007669"/>
    <property type="project" value="InterPro"/>
</dbReference>
<dbReference type="EMBL" id="VOSK01000039">
    <property type="protein sequence ID" value="MPR26077.1"/>
    <property type="molecule type" value="Genomic_DNA"/>
</dbReference>
<dbReference type="InterPro" id="IPR050706">
    <property type="entry name" value="Cyclic-di-GMP_PDE-like"/>
</dbReference>
<dbReference type="InterPro" id="IPR043128">
    <property type="entry name" value="Rev_trsase/Diguanyl_cyclase"/>
</dbReference>
<dbReference type="Proteomes" id="UP000403266">
    <property type="component" value="Unassembled WGS sequence"/>
</dbReference>
<proteinExistence type="predicted"/>
<feature type="domain" description="EAL" evidence="2">
    <location>
        <begin position="294"/>
        <end position="541"/>
    </location>
</feature>
<dbReference type="InterPro" id="IPR001633">
    <property type="entry name" value="EAL_dom"/>
</dbReference>
<dbReference type="Gene3D" id="3.30.70.270">
    <property type="match status" value="1"/>
</dbReference>
<gene>
    <name evidence="3" type="ORF">FS320_12770</name>
</gene>
<dbReference type="PANTHER" id="PTHR33121:SF79">
    <property type="entry name" value="CYCLIC DI-GMP PHOSPHODIESTERASE PDED-RELATED"/>
    <property type="match status" value="1"/>
</dbReference>
<evidence type="ECO:0000313" key="4">
    <source>
        <dbReference type="Proteomes" id="UP000403266"/>
    </source>
</evidence>
<dbReference type="Gene3D" id="3.20.20.450">
    <property type="entry name" value="EAL domain"/>
    <property type="match status" value="1"/>
</dbReference>
<sequence length="545" mass="58508">MATKRQGRTGLFKGVSRSPRQRQASPTSRSLAIGVIYAWDMVSDTLSWGPGAAEALGLPSRDLPKTGQAFSHLVEPGCGLSRQDAIGTAEGSGRAYETRYALRFEPDRVVMVEDAGRWQPDVEGRPAFARGQLRLDAVSGARDLLPAVLKQRSELLCSIQNGINEALRISQTCTLIVGALDDDEAGTMAEIARKLRPMMRRHDLFTVLGPHRFALNLTCCPAADAPSATKRLIGLMKDHPAAASLHLGAACAPDHTFKATKLLRFAEQALASGLERGEASKLYDARPKAPSPAAEQAPFDWIAALNSRSLILACQPMVEAHSRAPALMQARASLSSPEGGPIPLGPVPRLKEANLALLVDGRMLELAADHLKDHPGARLALPVSAKTLQDPEWLPMLAAHLGARPGIESRLVIEVPEAALAECRKILGRLHAMKALGIGLALTGFGAGYVSPGQLRMLPVDLLKIDGVFIQPLKRSTDDRLTVRTLVDRAQHLGIATAAEWVDDEVTARLLAGWGVDYLQGALFGEPEAVLQSSTLHQMLKEARG</sequence>
<dbReference type="Pfam" id="PF00563">
    <property type="entry name" value="EAL"/>
    <property type="match status" value="1"/>
</dbReference>
<dbReference type="AlphaFoldDB" id="A0A5N7MGQ9"/>
<dbReference type="PANTHER" id="PTHR33121">
    <property type="entry name" value="CYCLIC DI-GMP PHOSPHODIESTERASE PDEF"/>
    <property type="match status" value="1"/>
</dbReference>
<reference evidence="3 4" key="1">
    <citation type="journal article" date="2019" name="Syst. Appl. Microbiol.">
        <title>Microvirga tunisiensis sp. nov., a root nodule symbiotic bacterium isolated from Lupinus micranthus and L. luteus grown in Northern Tunisia.</title>
        <authorList>
            <person name="Msaddak A."/>
            <person name="Rejili M."/>
            <person name="Duran D."/>
            <person name="Mars M."/>
            <person name="Palacios J.M."/>
            <person name="Ruiz-Argueso T."/>
            <person name="Rey L."/>
            <person name="Imperial J."/>
        </authorList>
    </citation>
    <scope>NUCLEOTIDE SEQUENCE [LARGE SCALE GENOMIC DNA]</scope>
    <source>
        <strain evidence="3 4">Lmie10</strain>
    </source>
</reference>
<dbReference type="InterPro" id="IPR035919">
    <property type="entry name" value="EAL_sf"/>
</dbReference>
<dbReference type="InterPro" id="IPR029787">
    <property type="entry name" value="Nucleotide_cyclase"/>
</dbReference>
<protein>
    <submittedName>
        <fullName evidence="3">EAL domain-containing protein</fullName>
    </submittedName>
</protein>
<dbReference type="RefSeq" id="WP_152712058.1">
    <property type="nucleotide sequence ID" value="NZ_VOSJ01000033.1"/>
</dbReference>
<dbReference type="CDD" id="cd01948">
    <property type="entry name" value="EAL"/>
    <property type="match status" value="1"/>
</dbReference>
<dbReference type="SMART" id="SM00052">
    <property type="entry name" value="EAL"/>
    <property type="match status" value="1"/>
</dbReference>
<organism evidence="3 4">
    <name type="scientific">Microvirga tunisiensis</name>
    <dbReference type="NCBI Taxonomy" id="2108360"/>
    <lineage>
        <taxon>Bacteria</taxon>
        <taxon>Pseudomonadati</taxon>
        <taxon>Pseudomonadota</taxon>
        <taxon>Alphaproteobacteria</taxon>
        <taxon>Hyphomicrobiales</taxon>
        <taxon>Methylobacteriaceae</taxon>
        <taxon>Microvirga</taxon>
    </lineage>
</organism>
<feature type="region of interest" description="Disordered" evidence="1">
    <location>
        <begin position="1"/>
        <end position="26"/>
    </location>
</feature>
<name>A0A5N7MGQ9_9HYPH</name>
<accession>A0A5N7MGQ9</accession>